<dbReference type="SUPFAM" id="SSF49764">
    <property type="entry name" value="HSP20-like chaperones"/>
    <property type="match status" value="1"/>
</dbReference>
<dbReference type="InterPro" id="IPR037913">
    <property type="entry name" value="ACD_IbpA/B"/>
</dbReference>
<dbReference type="Pfam" id="PF00011">
    <property type="entry name" value="HSP20"/>
    <property type="match status" value="1"/>
</dbReference>
<evidence type="ECO:0000256" key="1">
    <source>
        <dbReference type="ARBA" id="ARBA00023016"/>
    </source>
</evidence>
<gene>
    <name evidence="5" type="ORF">SAMN04488540_10773</name>
</gene>
<comment type="similarity">
    <text evidence="2 3">Belongs to the small heat shock protein (HSP20) family.</text>
</comment>
<accession>A0A1G8T0Y9</accession>
<proteinExistence type="inferred from homology"/>
<keyword evidence="6" id="KW-1185">Reference proteome</keyword>
<dbReference type="RefSeq" id="WP_090365154.1">
    <property type="nucleotide sequence ID" value="NZ_FNEM01000007.1"/>
</dbReference>
<evidence type="ECO:0000313" key="6">
    <source>
        <dbReference type="Proteomes" id="UP000199527"/>
    </source>
</evidence>
<evidence type="ECO:0000259" key="4">
    <source>
        <dbReference type="PROSITE" id="PS01031"/>
    </source>
</evidence>
<dbReference type="PROSITE" id="PS01031">
    <property type="entry name" value="SHSP"/>
    <property type="match status" value="1"/>
</dbReference>
<evidence type="ECO:0000313" key="5">
    <source>
        <dbReference type="EMBL" id="SDJ35131.1"/>
    </source>
</evidence>
<dbReference type="OrthoDB" id="6871152at2"/>
<reference evidence="6" key="1">
    <citation type="submission" date="2016-10" db="EMBL/GenBank/DDBJ databases">
        <authorList>
            <person name="Varghese N."/>
            <person name="Submissions S."/>
        </authorList>
    </citation>
    <scope>NUCLEOTIDE SEQUENCE [LARGE SCALE GENOMIC DNA]</scope>
    <source>
        <strain evidence="6">DSM 23317</strain>
    </source>
</reference>
<name>A0A1G8T0Y9_9GAMM</name>
<dbReference type="CDD" id="cd06470">
    <property type="entry name" value="ACD_IbpA-B_like"/>
    <property type="match status" value="1"/>
</dbReference>
<keyword evidence="1" id="KW-0346">Stress response</keyword>
<feature type="domain" description="SHSP" evidence="4">
    <location>
        <begin position="29"/>
        <end position="140"/>
    </location>
</feature>
<dbReference type="Proteomes" id="UP000199527">
    <property type="component" value="Unassembled WGS sequence"/>
</dbReference>
<dbReference type="PANTHER" id="PTHR47062">
    <property type="match status" value="1"/>
</dbReference>
<evidence type="ECO:0000256" key="3">
    <source>
        <dbReference type="RuleBase" id="RU003616"/>
    </source>
</evidence>
<organism evidence="5 6">
    <name type="scientific">Ferrimonas sediminum</name>
    <dbReference type="NCBI Taxonomy" id="718193"/>
    <lineage>
        <taxon>Bacteria</taxon>
        <taxon>Pseudomonadati</taxon>
        <taxon>Pseudomonadota</taxon>
        <taxon>Gammaproteobacteria</taxon>
        <taxon>Alteromonadales</taxon>
        <taxon>Ferrimonadaceae</taxon>
        <taxon>Ferrimonas</taxon>
    </lineage>
</organism>
<dbReference type="PANTHER" id="PTHR47062:SF1">
    <property type="entry name" value="SMALL HEAT SHOCK PROTEIN IBPA"/>
    <property type="match status" value="1"/>
</dbReference>
<dbReference type="EMBL" id="FNEM01000007">
    <property type="protein sequence ID" value="SDJ35131.1"/>
    <property type="molecule type" value="Genomic_DNA"/>
</dbReference>
<protein>
    <submittedName>
        <fullName evidence="5">Molecular chaperone IbpA</fullName>
    </submittedName>
</protein>
<sequence length="146" mass="16737">MRSFDLAPLYKSAIGFERFAKLMDEAQRSENQNGYPPYNIELVEENHYRITMAVAGFADHELAIEVEGDTLRIDGTKAKTEQSRHFLHQGIAERNFKRRFKLADHVEVSNANMENGLLHVDLVREIPEAMKPKKIAIKQEGRLVDA</sequence>
<dbReference type="AlphaFoldDB" id="A0A1G8T0Y9"/>
<evidence type="ECO:0000256" key="2">
    <source>
        <dbReference type="PROSITE-ProRule" id="PRU00285"/>
    </source>
</evidence>
<dbReference type="Gene3D" id="2.60.40.790">
    <property type="match status" value="1"/>
</dbReference>
<dbReference type="InterPro" id="IPR002068">
    <property type="entry name" value="A-crystallin/Hsp20_dom"/>
</dbReference>
<dbReference type="InterPro" id="IPR008978">
    <property type="entry name" value="HSP20-like_chaperone"/>
</dbReference>